<dbReference type="InterPro" id="IPR020209">
    <property type="entry name" value="Cas6b_C"/>
</dbReference>
<dbReference type="Proteomes" id="UP000033072">
    <property type="component" value="Chromosome"/>
</dbReference>
<dbReference type="InterPro" id="IPR041528">
    <property type="entry name" value="Cas6b_N"/>
</dbReference>
<dbReference type="PATRIC" id="fig|1434111.4.peg.2737"/>
<evidence type="ECO:0000259" key="1">
    <source>
        <dbReference type="Pfam" id="PF17262"/>
    </source>
</evidence>
<evidence type="ECO:0000313" key="3">
    <source>
        <dbReference type="EMBL" id="AKB75337.1"/>
    </source>
</evidence>
<name>A0A0E3S7F2_9EURY</name>
<dbReference type="RefSeq" id="WP_048126769.1">
    <property type="nucleotide sequence ID" value="NZ_CP009515.1"/>
</dbReference>
<dbReference type="EMBL" id="CP009515">
    <property type="protein sequence ID" value="AKB75337.1"/>
    <property type="molecule type" value="Genomic_DNA"/>
</dbReference>
<dbReference type="AlphaFoldDB" id="A0A0E3S7F2"/>
<dbReference type="KEGG" id="mls:MSLAZ_2076"/>
<evidence type="ECO:0000259" key="2">
    <source>
        <dbReference type="Pfam" id="PF17955"/>
    </source>
</evidence>
<evidence type="ECO:0000313" key="4">
    <source>
        <dbReference type="Proteomes" id="UP000033072"/>
    </source>
</evidence>
<evidence type="ECO:0008006" key="5">
    <source>
        <dbReference type="Google" id="ProtNLM"/>
    </source>
</evidence>
<dbReference type="HOGENOM" id="CLU_086561_0_0_2"/>
<dbReference type="Pfam" id="PF17262">
    <property type="entry name" value="Cas6b_C"/>
    <property type="match status" value="1"/>
</dbReference>
<proteinExistence type="predicted"/>
<keyword evidence="4" id="KW-1185">Reference proteome</keyword>
<gene>
    <name evidence="3" type="ORF">MSLAZ_2076</name>
</gene>
<sequence length="220" mass="25421">MYLQTLTLILKTEVPVLEGPEKLRGYIGNRFRENSILHQHEDNGKYLYKYPRVQYKIIEGTPVILGIEEGAAALKEIYEFLVELKLGNSLYQIEEKRIIEKRQKFGHVEPFQQYRTLSPWVALNETNYQIYLQCSSQEKVKLLQRILVGNLLSVSKSFDYVVVDQIKVKTKLSPTSILLKGIPFTGFEGEFQTNFYIPEYFGLGKSVSRGFGTVRNCHNS</sequence>
<dbReference type="GeneID" id="24806870"/>
<reference evidence="3 4" key="1">
    <citation type="submission" date="2014-07" db="EMBL/GenBank/DDBJ databases">
        <title>Methanogenic archaea and the global carbon cycle.</title>
        <authorList>
            <person name="Henriksen J.R."/>
            <person name="Luke J."/>
            <person name="Reinhart S."/>
            <person name="Benedict M.N."/>
            <person name="Youngblut N.D."/>
            <person name="Metcalf M.E."/>
            <person name="Whitaker R.J."/>
            <person name="Metcalf W.W."/>
        </authorList>
    </citation>
    <scope>NUCLEOTIDE SEQUENCE [LARGE SCALE GENOMIC DNA]</scope>
    <source>
        <strain evidence="3 4">Z-7289</strain>
    </source>
</reference>
<organism evidence="3 4">
    <name type="scientific">Methanosarcina lacustris Z-7289</name>
    <dbReference type="NCBI Taxonomy" id="1434111"/>
    <lineage>
        <taxon>Archaea</taxon>
        <taxon>Methanobacteriati</taxon>
        <taxon>Methanobacteriota</taxon>
        <taxon>Stenosarchaea group</taxon>
        <taxon>Methanomicrobia</taxon>
        <taxon>Methanosarcinales</taxon>
        <taxon>Methanosarcinaceae</taxon>
        <taxon>Methanosarcina</taxon>
    </lineage>
</organism>
<dbReference type="OrthoDB" id="145577at2157"/>
<accession>A0A0E3S7F2</accession>
<protein>
    <recommendedName>
        <fullName evidence="5">DNA repair protein</fullName>
    </recommendedName>
</protein>
<dbReference type="STRING" id="1434111.MSLAZ_2076"/>
<dbReference type="Pfam" id="PF17955">
    <property type="entry name" value="Cas6b_N"/>
    <property type="match status" value="1"/>
</dbReference>
<feature type="domain" description="Cas6b N-terminal" evidence="2">
    <location>
        <begin position="1"/>
        <end position="102"/>
    </location>
</feature>
<feature type="domain" description="Cas6b C-terminal" evidence="1">
    <location>
        <begin position="109"/>
        <end position="216"/>
    </location>
</feature>